<evidence type="ECO:0000313" key="9">
    <source>
        <dbReference type="Proteomes" id="UP001596174"/>
    </source>
</evidence>
<evidence type="ECO:0000256" key="5">
    <source>
        <dbReference type="SAM" id="MobiDB-lite"/>
    </source>
</evidence>
<dbReference type="RefSeq" id="WP_380585671.1">
    <property type="nucleotide sequence ID" value="NZ_JBHSQJ010000084.1"/>
</dbReference>
<dbReference type="EMBL" id="JBHSQJ010000084">
    <property type="protein sequence ID" value="MFC5909672.1"/>
    <property type="molecule type" value="Genomic_DNA"/>
</dbReference>
<evidence type="ECO:0000256" key="6">
    <source>
        <dbReference type="SAM" id="Phobius"/>
    </source>
</evidence>
<evidence type="ECO:0000259" key="7">
    <source>
        <dbReference type="Pfam" id="PF04893"/>
    </source>
</evidence>
<accession>A0ABW1G674</accession>
<evidence type="ECO:0000313" key="8">
    <source>
        <dbReference type="EMBL" id="MFC5909672.1"/>
    </source>
</evidence>
<keyword evidence="4 6" id="KW-0472">Membrane</keyword>
<dbReference type="Proteomes" id="UP001596174">
    <property type="component" value="Unassembled WGS sequence"/>
</dbReference>
<sequence>MHPAGSDAGSEQQRDDEPGWTRPDPIVQEHVTTYRAGQPHPEVGPERLAWRDLLVGIYRQPTRTFAQMRPHRLWAPALVVSAVYGLLAAFALPDARSAVLDSSFGVALTALLSSAVVFCGAGVVLGSVTFALSRQLGGDGAWAPTVGLSMLIGWLTDAPRLLFAVFLGTGNGLVQLLGWATWLLTAWLLSAMLRQLHDLPWGKAAAAASLQLIVLLVLIKLPTLG</sequence>
<keyword evidence="9" id="KW-1185">Reference proteome</keyword>
<dbReference type="Pfam" id="PF04893">
    <property type="entry name" value="Yip1"/>
    <property type="match status" value="1"/>
</dbReference>
<evidence type="ECO:0000256" key="4">
    <source>
        <dbReference type="ARBA" id="ARBA00023136"/>
    </source>
</evidence>
<dbReference type="InterPro" id="IPR006977">
    <property type="entry name" value="Yip1_dom"/>
</dbReference>
<name>A0ABW1G674_9ACTN</name>
<feature type="transmembrane region" description="Helical" evidence="6">
    <location>
        <begin position="162"/>
        <end position="189"/>
    </location>
</feature>
<evidence type="ECO:0000256" key="1">
    <source>
        <dbReference type="ARBA" id="ARBA00004141"/>
    </source>
</evidence>
<feature type="transmembrane region" description="Helical" evidence="6">
    <location>
        <begin position="201"/>
        <end position="219"/>
    </location>
</feature>
<comment type="subcellular location">
    <subcellularLocation>
        <location evidence="1">Membrane</location>
        <topology evidence="1">Multi-pass membrane protein</topology>
    </subcellularLocation>
</comment>
<keyword evidence="3 6" id="KW-1133">Transmembrane helix</keyword>
<proteinExistence type="predicted"/>
<protein>
    <submittedName>
        <fullName evidence="8">Yip1 family protein</fullName>
    </submittedName>
</protein>
<keyword evidence="2 6" id="KW-0812">Transmembrane</keyword>
<evidence type="ECO:0000256" key="2">
    <source>
        <dbReference type="ARBA" id="ARBA00022692"/>
    </source>
</evidence>
<evidence type="ECO:0000256" key="3">
    <source>
        <dbReference type="ARBA" id="ARBA00022989"/>
    </source>
</evidence>
<organism evidence="8 9">
    <name type="scientific">Streptacidiphilus monticola</name>
    <dbReference type="NCBI Taxonomy" id="2161674"/>
    <lineage>
        <taxon>Bacteria</taxon>
        <taxon>Bacillati</taxon>
        <taxon>Actinomycetota</taxon>
        <taxon>Actinomycetes</taxon>
        <taxon>Kitasatosporales</taxon>
        <taxon>Streptomycetaceae</taxon>
        <taxon>Streptacidiphilus</taxon>
    </lineage>
</organism>
<feature type="transmembrane region" description="Helical" evidence="6">
    <location>
        <begin position="104"/>
        <end position="128"/>
    </location>
</feature>
<reference evidence="9" key="1">
    <citation type="journal article" date="2019" name="Int. J. Syst. Evol. Microbiol.">
        <title>The Global Catalogue of Microorganisms (GCM) 10K type strain sequencing project: providing services to taxonomists for standard genome sequencing and annotation.</title>
        <authorList>
            <consortium name="The Broad Institute Genomics Platform"/>
            <consortium name="The Broad Institute Genome Sequencing Center for Infectious Disease"/>
            <person name="Wu L."/>
            <person name="Ma J."/>
        </authorList>
    </citation>
    <scope>NUCLEOTIDE SEQUENCE [LARGE SCALE GENOMIC DNA]</scope>
    <source>
        <strain evidence="9">JCM 4816</strain>
    </source>
</reference>
<feature type="region of interest" description="Disordered" evidence="5">
    <location>
        <begin position="1"/>
        <end position="24"/>
    </location>
</feature>
<gene>
    <name evidence="8" type="ORF">ACFP3V_20955</name>
</gene>
<comment type="caution">
    <text evidence="8">The sequence shown here is derived from an EMBL/GenBank/DDBJ whole genome shotgun (WGS) entry which is preliminary data.</text>
</comment>
<feature type="domain" description="Yip1" evidence="7">
    <location>
        <begin position="56"/>
        <end position="219"/>
    </location>
</feature>
<feature type="transmembrane region" description="Helical" evidence="6">
    <location>
        <begin position="73"/>
        <end position="92"/>
    </location>
</feature>
<feature type="transmembrane region" description="Helical" evidence="6">
    <location>
        <begin position="140"/>
        <end position="156"/>
    </location>
</feature>